<dbReference type="FunFam" id="1.20.920.30:FF:000005">
    <property type="entry name" value="Dynein, axonemal, heavy chain 2"/>
    <property type="match status" value="1"/>
</dbReference>
<accession>A0A812V9A6</accession>
<sequence>MEEHRKDVAVILERHWRDYIVSEVLDKMSEVNNFFIENPQKHLRQPLHRVLRKFDLILSAQMRWFVQMSLTDWVEFVRSFTPKINEPLPTPLLTLSLETVHGEVQIAPHPDDLKAKILDLIEDGFSKVTSSIMSIEYELVPFCNLPQHLMFELQADKGDKGEEASPTDEVQLLRAAKAATAEVIEECLHGPRQVQASYQEYSYLFREEVGGDLDPLDVEAVQAKTDAYLQAGTEIEKLMTEVVKFPLFELHCMDIIQQMSQRAYHLGGCCLQTVAQNIQERSQAVLTEWHETHERILSNPEDEEELAELKQFMSDLPQLKTKPLMQTTRHIHTQINMLADFSFQIDSEVVERAFSSFAWPLQIQIDVGDSERSLDSQKQKFMEKLDQEKTEYERDMARYQEDLEWVRSLNDYSLAMKCAHRIYSLRENLDRSKERVQSFVDRERLFGMDVSDYSAVEVMSEAFEPFYKLWTSAIDFKHSEEEWLTGMVQRLVAEEIEAVVEEQYKESYKTMKQFEGNENPLAVAKDLREEISNFRANMPVIRALCQEAFEPRHFSDLFEELKMDMDMEDGITLQQMLDVGILDHIDTLERISVKAQKEHGLKTALATMKKEWRPIEFGLVAHKAGTHMVRGIDEIQAVLDDHIVKSMGIRGSPFVEPIEKEVKDWLLKLAYIQDLLEQWLAMQRSWLYLEPIFSSDDIQKQLPNEAKRFQQVNILWRTTMESVAENPNVLDVSEIENLLASFTDANKKLDAIQKGLNDYLDTKRLAFPRFFFLSSDELLMILSQTKDPTAVQPHMGKCFEGISKVRFNSTNEIIEAMSSVEGEVVELAQPVNVVEGEKKGNVEKWLMEVQGSMIDSLTKVTGASLLAYAKTERTQWVLEWPGQVVICIDNVYWTQEVASAIEAGKLDAYYKKSVEQLSGLVNLVRGDLSKLSRQTLGALVTIDVHNRDVVLSLKEAKISSSKEFDWIAQLRYYWRQKGSITLKDTGKPSTVDKCEVSIINATLYYGFEYLGNSDRLVITPLTDRCYRTLMGAFHLYYGGGPEGPAGTGKTESTKDLAKAVAVQCVVFNCSDGLDYIAMGKFFKGIASSGAWCCFDEFNRINLEVLSVVSQQVQTIQFAIRDKRETFWFEEMEIRLVPSCAVNITMNPGYAGRSELPDNLKALFRPCAMMVPDYALIGEIVLYSNGFEDAKNLARKAVGSLRLSSEQLSSQEHYDFGMRALKSILVRAGALRRQYGSSRPEQVLALSALNDVNLPKFTRNDIPLFLGITGDLFPEVELPPSDYGVLINELEGSARSLVLQPVEGFVKKCIQLWETIMVRHGLMLVGQTVSGKTEVENVLAAALAAVADGDSYLPVLIHKINPKSITQGQLYGENDEATHEWTDGILALTVRHASAAEQSKRQWILLDGPVDAVWIENLNTVLDDNKKLCLNSGEIIKLTPVTTMMFEVEDLSAASPATVSRCGMVFLEQQDIGWRVLVTSWCERLPDRLKDQAPLLQELMDSSLDAVFEMVSRKVAKPVPVSVNWLVLNLLNLMSALIQAELPLDPNTKDLSVKEKEAKLEALFWLSLVWSFGCVTDSDGRNVLGPFFRKLVSGQTQGMKEEFGLLCDEPALRSSAQARGGSPSFPEEGSVFDYFPVGPSNKWEPWSKKIGTFEIPKDAQAHSLIVPTSDTVRNAFFLQMLVKAECHVLFAGPTGTGKTVVIQQQLLKGFDREKYNTFAFAFSAQSSANQTQDVIDGKLDKRKKGCYGPPFGKRCLVFVDDLNMPAKEKYGAQPPIELLRQWMDTSGWYERKTCEYRQLVDLNFIAALTPSAGRPQITGRYMRHYNYFYVLPFEGESLHRIFQTVLQWYLAKFPSQVGALSGNVVRATVDVYHSISANMLPTPAKSHYTFNLRDLAKVNQGICLCSKESLPTPDDFIRCWVHECQRVFQDRLVNEEDNAWFNELLQEKLQEHFKKQWKAVVKQEPLIFIDFADSKAPYYQQVADYEQLDDVLKNRLMDYNSMAKRSMELVLFMAAAQHICRIVRVLKTPLGNALLVGVGGSGRKSLASLATFVAEYEQFSIEITKNYSVSDWHDDVKRLLMMVGGSTQVTFLLADTQIPKESFLEDTSSLLNNGEVPNLFNAEDKTQILEVSTSAAQAAGCSDPAEVFAFFTEQCRKNLHLVLALSPIGEAFRRRVRMFPAIVNCCTIDWFMEWPEEALRGVATHFLQKVELAKDVFTGVVEICVRMQESVFELTDRFRREVQRHYYVTPTSYLELINSFKGVLASKREDVSGAKRRYDDGLEKVVSTEEQVKTMSIQLEELRPVLKQTSAETADLMTVIEHKQEEASATQAVVAKEEEAASQQAEASRTMKEECQADLDKALPALNAALDALKSLKKGDIVEVKNMKSPPEGVITVSKALCWMFDVKPKKVTAEDGRTKIDDYWEPSKKSLWGDSKMLDRLLGYDKDHIPVEVIEKLKPLEDDPEFDPEVIKKASTAAMGICKWVRAMIVYDGVAKVVGPKKAALAQAESELAKVMGVLNEKKAELKAVQDNVATLLADFESARKKKDDLAVQVDDCSKRLVRAEKLISGLGGEKTRWIESSKRLGEQYTNLTGDVLIGSGILAYLGTFTGRYRVDTVKSWVQLMKENQLPSAQEFSLRTVLGDEVQIRQWVIDRLPNDQVSVENAIIIQRSRRWPLMIDPQLQANQWVRKTYAGRGEQLRILRLTQSYARELEGAITYGKPTLLENVLEQLDPLLEPLLQKAIFKAGSVMMIRLGDSQCEYNKDFRFFITTKLPNPHYSPEVCVQVTLLNFMATPDGLQDQMLGILVAKEEPEVERKRQNLIVESAQSKAQLKEIEDRILQLLSESKGNILDDEELINTLATSKTASLRIEERVAEQEKTQAQVQETRATYVPVAVRASALFFVIADLCNVEPMYQYSLEWFYAIYEQAIAAAERFERNIQKRLTALQSKFLEMLFEQTCHSLFEKDKLMLSLLLAFKSMEVDDDINLEEKRLLLMALGGGSPHLPKPAEEWLTEKMWSRICVLDKVGKGPWYKFATSFQDNIEKWKALFDSDNPVAYHWPGKEQMSALQRALVLLAVRTDCTIAGLQEIISSNLGKNFLEPPGFNLEKSFHTSNACKPLIFVLSSGADPMVEVIRLAQKVGMNERYTTVSLGQGQGPKAGRAITDGTEGGLWVILQNCHLAPSWMPTLEVMVEELNPDKVNDQFRLWLTSMPSSEFPISVLQNGMKMTIEPPKGLKSNLLRAFSSIDPDWFAEACTKSTECKQTFRKMLFGLCFFHALIQERCTYGPLGWNIPYQFSEPDRQICMMQLRMFLEENDSVPYAALRYTAAEANYGGRVTDVHDRRCINFLLTDFYCPEILKEEYKFSPSGVYYAPAYSASLEPYIEYIRSLPINQMPEAFGLHANANLVAAISEAMRLLGTAAALQPRTGGGGGGGSSQDDVVMEAATKYLEEVQPPFDTEASNAKYPVDYNESMNTVLNQELLRFNKLISKVRSTLTDVKKAVKGLVVMSAELEMLADGILTDHTPSVWIEVSYPSLKPLVSYVADLCARIDFFQKWIDEGVPEAFWLSGFYFTQSFLTGQLQNYARTLKLPIDTLIWNFKVLKQAAEHSRPATGCLAYGLFMDGARWDDNDGVMAESLPKVLFSALPTLHLTPCEVSKDPTDRRTVYPSPLYKTSGRKGTLTTTGHSTNFVMTLLLPITKQHTEKYWAKRGVACLLQLDD</sequence>
<keyword evidence="9" id="KW-0243">Dynein</keyword>
<dbReference type="GO" id="GO:0045505">
    <property type="term" value="F:dynein intermediate chain binding"/>
    <property type="evidence" value="ECO:0007669"/>
    <property type="project" value="InterPro"/>
</dbReference>
<evidence type="ECO:0000259" key="19">
    <source>
        <dbReference type="Pfam" id="PF12777"/>
    </source>
</evidence>
<dbReference type="FunFam" id="3.40.50.300:FF:002141">
    <property type="entry name" value="Dynein heavy chain"/>
    <property type="match status" value="1"/>
</dbReference>
<dbReference type="Pfam" id="PF08393">
    <property type="entry name" value="DHC_N2"/>
    <property type="match status" value="1"/>
</dbReference>
<evidence type="ECO:0000256" key="10">
    <source>
        <dbReference type="ARBA" id="ARBA00023054"/>
    </source>
</evidence>
<dbReference type="Gene3D" id="1.20.140.100">
    <property type="entry name" value="Dynein heavy chain, N-terminal domain 2"/>
    <property type="match status" value="1"/>
</dbReference>
<dbReference type="GO" id="GO:0005930">
    <property type="term" value="C:axoneme"/>
    <property type="evidence" value="ECO:0007669"/>
    <property type="project" value="UniProtKB-SubCell"/>
</dbReference>
<dbReference type="GO" id="GO:0005524">
    <property type="term" value="F:ATP binding"/>
    <property type="evidence" value="ECO:0007669"/>
    <property type="project" value="UniProtKB-KW"/>
</dbReference>
<dbReference type="Pfam" id="PF12780">
    <property type="entry name" value="AAA_8"/>
    <property type="match status" value="1"/>
</dbReference>
<dbReference type="Gene3D" id="1.10.8.710">
    <property type="match status" value="1"/>
</dbReference>
<dbReference type="InterPro" id="IPR041228">
    <property type="entry name" value="Dynein_C"/>
</dbReference>
<dbReference type="FunFam" id="3.10.490.20:FF:000009">
    <property type="entry name" value="Dynein heavy chain 4"/>
    <property type="match status" value="1"/>
</dbReference>
<dbReference type="FunFam" id="3.20.180.20:FF:000003">
    <property type="entry name" value="Dynein heavy chain 12, axonemal"/>
    <property type="match status" value="1"/>
</dbReference>
<feature type="domain" description="Dynein heavy chain region D6 P-loop" evidence="16">
    <location>
        <begin position="3117"/>
        <end position="3230"/>
    </location>
</feature>
<dbReference type="GO" id="GO:0051959">
    <property type="term" value="F:dynein light intermediate chain binding"/>
    <property type="evidence" value="ECO:0007669"/>
    <property type="project" value="InterPro"/>
</dbReference>
<keyword evidence="6" id="KW-0547">Nucleotide-binding</keyword>
<dbReference type="Gene3D" id="1.20.58.1120">
    <property type="match status" value="1"/>
</dbReference>
<dbReference type="EMBL" id="CAJNDS010002804">
    <property type="protein sequence ID" value="CAE7604333.1"/>
    <property type="molecule type" value="Genomic_DNA"/>
</dbReference>
<evidence type="ECO:0000256" key="4">
    <source>
        <dbReference type="ARBA" id="ARBA00022490"/>
    </source>
</evidence>
<dbReference type="FunFam" id="1.20.140.100:FF:000004">
    <property type="entry name" value="Dynein axonemal heavy chain 6"/>
    <property type="match status" value="1"/>
</dbReference>
<dbReference type="Gene3D" id="1.10.287.2620">
    <property type="match status" value="1"/>
</dbReference>
<dbReference type="InterPro" id="IPR042228">
    <property type="entry name" value="Dynein_linker_3"/>
</dbReference>
<dbReference type="Proteomes" id="UP000604046">
    <property type="component" value="Unassembled WGS sequence"/>
</dbReference>
<dbReference type="Gene3D" id="1.20.1270.280">
    <property type="match status" value="1"/>
</dbReference>
<dbReference type="Gene3D" id="1.10.8.1220">
    <property type="match status" value="1"/>
</dbReference>
<dbReference type="Pfam" id="PF18198">
    <property type="entry name" value="AAA_lid_11"/>
    <property type="match status" value="1"/>
</dbReference>
<feature type="coiled-coil region" evidence="15">
    <location>
        <begin position="2819"/>
        <end position="2846"/>
    </location>
</feature>
<dbReference type="Pfam" id="PF12774">
    <property type="entry name" value="AAA_6"/>
    <property type="match status" value="1"/>
</dbReference>
<dbReference type="FunFam" id="3.40.50.300:FF:001145">
    <property type="entry name" value="Putative dynein heavy chain"/>
    <property type="match status" value="1"/>
</dbReference>
<dbReference type="Pfam" id="PF12777">
    <property type="entry name" value="MT"/>
    <property type="match status" value="1"/>
</dbReference>
<evidence type="ECO:0000256" key="7">
    <source>
        <dbReference type="ARBA" id="ARBA00022840"/>
    </source>
</evidence>
<dbReference type="InterPro" id="IPR024317">
    <property type="entry name" value="Dynein_heavy_chain_D4_dom"/>
</dbReference>
<dbReference type="InterPro" id="IPR041589">
    <property type="entry name" value="DNAH3_AAA_lid_1"/>
</dbReference>
<evidence type="ECO:0000256" key="11">
    <source>
        <dbReference type="ARBA" id="ARBA00023069"/>
    </source>
</evidence>
<evidence type="ECO:0000259" key="17">
    <source>
        <dbReference type="Pfam" id="PF08393"/>
    </source>
</evidence>
<dbReference type="FunFam" id="3.40.50.300:FF:000063">
    <property type="entry name" value="dynein heavy chain 6, axonemal"/>
    <property type="match status" value="1"/>
</dbReference>
<dbReference type="Gene3D" id="3.20.180.20">
    <property type="entry name" value="Dynein heavy chain, N-terminal domain 2"/>
    <property type="match status" value="1"/>
</dbReference>
<keyword evidence="10 15" id="KW-0175">Coiled coil</keyword>
<dbReference type="Gene3D" id="1.20.920.30">
    <property type="match status" value="1"/>
</dbReference>
<evidence type="ECO:0000259" key="21">
    <source>
        <dbReference type="Pfam" id="PF12781"/>
    </source>
</evidence>
<evidence type="ECO:0000259" key="25">
    <source>
        <dbReference type="Pfam" id="PF18199"/>
    </source>
</evidence>
<dbReference type="GO" id="GO:0008569">
    <property type="term" value="F:minus-end-directed microtubule motor activity"/>
    <property type="evidence" value="ECO:0007669"/>
    <property type="project" value="InterPro"/>
</dbReference>
<dbReference type="FunFam" id="1.10.8.720:FF:000001">
    <property type="entry name" value="dynein heavy chain 7, axonemal"/>
    <property type="match status" value="1"/>
</dbReference>
<evidence type="ECO:0000259" key="23">
    <source>
        <dbReference type="Pfam" id="PF17857"/>
    </source>
</evidence>
<dbReference type="Pfam" id="PF17857">
    <property type="entry name" value="AAA_lid_1"/>
    <property type="match status" value="1"/>
</dbReference>
<dbReference type="GO" id="GO:0030286">
    <property type="term" value="C:dynein complex"/>
    <property type="evidence" value="ECO:0007669"/>
    <property type="project" value="UniProtKB-KW"/>
</dbReference>
<feature type="domain" description="Dynein heavy chain hydrolytic ATP-binding dynein motor region" evidence="18">
    <location>
        <begin position="1005"/>
        <end position="1332"/>
    </location>
</feature>
<proteinExistence type="inferred from homology"/>
<dbReference type="Gene3D" id="3.40.50.300">
    <property type="entry name" value="P-loop containing nucleotide triphosphate hydrolases"/>
    <property type="match status" value="5"/>
</dbReference>
<feature type="coiled-coil region" evidence="15">
    <location>
        <begin position="2505"/>
        <end position="2546"/>
    </location>
</feature>
<organism evidence="26 27">
    <name type="scientific">Symbiodinium natans</name>
    <dbReference type="NCBI Taxonomy" id="878477"/>
    <lineage>
        <taxon>Eukaryota</taxon>
        <taxon>Sar</taxon>
        <taxon>Alveolata</taxon>
        <taxon>Dinophyceae</taxon>
        <taxon>Suessiales</taxon>
        <taxon>Symbiodiniaceae</taxon>
        <taxon>Symbiodinium</taxon>
    </lineage>
</organism>
<dbReference type="Gene3D" id="3.10.490.20">
    <property type="match status" value="1"/>
</dbReference>
<dbReference type="FunFam" id="3.40.50.300:FF:000362">
    <property type="entry name" value="Dynein, axonemal, heavy chain 6"/>
    <property type="match status" value="1"/>
</dbReference>
<keyword evidence="5" id="KW-0493">Microtubule</keyword>
<feature type="domain" description="Dynein heavy chain linker" evidence="17">
    <location>
        <begin position="458"/>
        <end position="861"/>
    </location>
</feature>
<dbReference type="InterPro" id="IPR041658">
    <property type="entry name" value="AAA_lid_11"/>
</dbReference>
<dbReference type="GO" id="GO:0031514">
    <property type="term" value="C:motile cilium"/>
    <property type="evidence" value="ECO:0007669"/>
    <property type="project" value="UniProtKB-SubCell"/>
</dbReference>
<dbReference type="Gene3D" id="6.10.140.1060">
    <property type="match status" value="1"/>
</dbReference>
<dbReference type="SUPFAM" id="SSF52540">
    <property type="entry name" value="P-loop containing nucleoside triphosphate hydrolases"/>
    <property type="match status" value="4"/>
</dbReference>
<feature type="domain" description="Dynein heavy chain AAA lid" evidence="24">
    <location>
        <begin position="3267"/>
        <end position="3406"/>
    </location>
</feature>
<evidence type="ECO:0000256" key="2">
    <source>
        <dbReference type="ARBA" id="ARBA00004430"/>
    </source>
</evidence>
<dbReference type="InterPro" id="IPR035699">
    <property type="entry name" value="AAA_6"/>
</dbReference>
<dbReference type="Gene3D" id="1.10.8.720">
    <property type="entry name" value="Region D6 of dynein motor"/>
    <property type="match status" value="1"/>
</dbReference>
<evidence type="ECO:0000259" key="18">
    <source>
        <dbReference type="Pfam" id="PF12774"/>
    </source>
</evidence>
<evidence type="ECO:0000256" key="12">
    <source>
        <dbReference type="ARBA" id="ARBA00023175"/>
    </source>
</evidence>
<dbReference type="PANTHER" id="PTHR22878:SF70">
    <property type="entry name" value="DYNEIN HEAVY CHAIN 2, AXONEMAL"/>
    <property type="match status" value="1"/>
</dbReference>
<name>A0A812V9A6_9DINO</name>
<evidence type="ECO:0000256" key="14">
    <source>
        <dbReference type="ARBA" id="ARBA00023273"/>
    </source>
</evidence>
<dbReference type="FunFam" id="1.20.920.20:FF:000006">
    <property type="entry name" value="Dynein, axonemal, heavy chain 6"/>
    <property type="match status" value="1"/>
</dbReference>
<comment type="subcellular location">
    <subcellularLocation>
        <location evidence="1">Cell projection</location>
        <location evidence="1">Cilium</location>
        <location evidence="1">Flagellum</location>
    </subcellularLocation>
    <subcellularLocation>
        <location evidence="2">Cytoplasm</location>
        <location evidence="2">Cytoskeleton</location>
        <location evidence="2">Cilium axoneme</location>
    </subcellularLocation>
</comment>
<feature type="domain" description="Dynein heavy chain C-terminal" evidence="25">
    <location>
        <begin position="3413"/>
        <end position="3718"/>
    </location>
</feature>
<dbReference type="GO" id="GO:0007018">
    <property type="term" value="P:microtubule-based movement"/>
    <property type="evidence" value="ECO:0007669"/>
    <property type="project" value="InterPro"/>
</dbReference>
<dbReference type="Gene3D" id="1.20.920.20">
    <property type="match status" value="1"/>
</dbReference>
<evidence type="ECO:0000313" key="26">
    <source>
        <dbReference type="EMBL" id="CAE7604333.1"/>
    </source>
</evidence>
<dbReference type="OrthoDB" id="5593012at2759"/>
<dbReference type="GO" id="GO:0005874">
    <property type="term" value="C:microtubule"/>
    <property type="evidence" value="ECO:0007669"/>
    <property type="project" value="UniProtKB-KW"/>
</dbReference>
<comment type="similarity">
    <text evidence="3">Belongs to the dynein heavy chain family.</text>
</comment>
<keyword evidence="27" id="KW-1185">Reference proteome</keyword>
<comment type="caution">
    <text evidence="26">The sequence shown here is derived from an EMBL/GenBank/DDBJ whole genome shotgun (WGS) entry which is preliminary data.</text>
</comment>
<dbReference type="Pfam" id="PF03028">
    <property type="entry name" value="Dynein_heavy"/>
    <property type="match status" value="1"/>
</dbReference>
<keyword evidence="7" id="KW-0067">ATP-binding</keyword>
<evidence type="ECO:0000256" key="9">
    <source>
        <dbReference type="ARBA" id="ARBA00023017"/>
    </source>
</evidence>
<dbReference type="Pfam" id="PF12775">
    <property type="entry name" value="AAA_7"/>
    <property type="match status" value="1"/>
</dbReference>
<keyword evidence="13" id="KW-0206">Cytoskeleton</keyword>
<dbReference type="InterPro" id="IPR026983">
    <property type="entry name" value="DHC"/>
</dbReference>
<dbReference type="InterPro" id="IPR013602">
    <property type="entry name" value="Dynein_heavy_linker"/>
</dbReference>
<protein>
    <submittedName>
        <fullName evidence="26">DNAH7 protein</fullName>
    </submittedName>
</protein>
<feature type="domain" description="Dynein heavy chain AAA module D4" evidence="20">
    <location>
        <begin position="2006"/>
        <end position="2260"/>
    </location>
</feature>
<feature type="domain" description="Dynein heavy chain coiled coil stalk" evidence="19">
    <location>
        <begin position="2276"/>
        <end position="2618"/>
    </location>
</feature>
<evidence type="ECO:0000313" key="27">
    <source>
        <dbReference type="Proteomes" id="UP000604046"/>
    </source>
</evidence>
<keyword evidence="8" id="KW-0282">Flagellum</keyword>
<feature type="domain" description="Dynein heavy chain AAA 5 extension" evidence="22">
    <location>
        <begin position="1495"/>
        <end position="1646"/>
    </location>
</feature>
<gene>
    <name evidence="26" type="primary">DNAH7</name>
    <name evidence="26" type="ORF">SNAT2548_LOCUS34370</name>
</gene>
<dbReference type="InterPro" id="IPR042219">
    <property type="entry name" value="AAA_lid_11_sf"/>
</dbReference>
<dbReference type="Pfam" id="PF12781">
    <property type="entry name" value="AAA_9"/>
    <property type="match status" value="1"/>
</dbReference>
<dbReference type="Pfam" id="PF17852">
    <property type="entry name" value="Dynein_AAA_lid"/>
    <property type="match status" value="1"/>
</dbReference>
<dbReference type="InterPro" id="IPR027417">
    <property type="entry name" value="P-loop_NTPase"/>
</dbReference>
<keyword evidence="11" id="KW-0969">Cilium</keyword>
<evidence type="ECO:0000259" key="24">
    <source>
        <dbReference type="Pfam" id="PF18198"/>
    </source>
</evidence>
<dbReference type="Gene3D" id="1.10.472.130">
    <property type="match status" value="1"/>
</dbReference>
<dbReference type="InterPro" id="IPR024743">
    <property type="entry name" value="Dynein_HC_stalk"/>
</dbReference>
<keyword evidence="12" id="KW-0505">Motor protein</keyword>
<evidence type="ECO:0000256" key="13">
    <source>
        <dbReference type="ARBA" id="ARBA00023212"/>
    </source>
</evidence>
<dbReference type="InterPro" id="IPR042222">
    <property type="entry name" value="Dynein_2_N"/>
</dbReference>
<evidence type="ECO:0000259" key="20">
    <source>
        <dbReference type="Pfam" id="PF12780"/>
    </source>
</evidence>
<keyword evidence="14" id="KW-0966">Cell projection</keyword>
<dbReference type="FunFam" id="1.10.8.710:FF:000001">
    <property type="entry name" value="Dynein axonemal heavy chain 2"/>
    <property type="match status" value="1"/>
</dbReference>
<dbReference type="InterPro" id="IPR041466">
    <property type="entry name" value="Dynein_AAA5_ext"/>
</dbReference>
<dbReference type="FunFam" id="1.10.8.1220:FF:000001">
    <property type="entry name" value="Dynein axonemal heavy chain 5"/>
    <property type="match status" value="1"/>
</dbReference>
<dbReference type="Pfam" id="PF18199">
    <property type="entry name" value="Dynein_C"/>
    <property type="match status" value="1"/>
</dbReference>
<dbReference type="FunFam" id="1.20.58.1120:FF:000005">
    <property type="entry name" value="Dynein, axonemal, heavy chain 12"/>
    <property type="match status" value="1"/>
</dbReference>
<keyword evidence="4" id="KW-0963">Cytoplasm</keyword>
<evidence type="ECO:0000256" key="6">
    <source>
        <dbReference type="ARBA" id="ARBA00022741"/>
    </source>
</evidence>
<feature type="domain" description="Dynein heavy chain 3 AAA+ lid" evidence="23">
    <location>
        <begin position="1865"/>
        <end position="1953"/>
    </location>
</feature>
<dbReference type="InterPro" id="IPR043160">
    <property type="entry name" value="Dynein_C_barrel"/>
</dbReference>
<dbReference type="FunFam" id="1.20.1270.280:FF:000001">
    <property type="entry name" value="dynein heavy chain 7, axonemal"/>
    <property type="match status" value="1"/>
</dbReference>
<reference evidence="26" key="1">
    <citation type="submission" date="2021-02" db="EMBL/GenBank/DDBJ databases">
        <authorList>
            <person name="Dougan E. K."/>
            <person name="Rhodes N."/>
            <person name="Thang M."/>
            <person name="Chan C."/>
        </authorList>
    </citation>
    <scope>NUCLEOTIDE SEQUENCE</scope>
</reference>
<evidence type="ECO:0000259" key="16">
    <source>
        <dbReference type="Pfam" id="PF03028"/>
    </source>
</evidence>
<evidence type="ECO:0000256" key="15">
    <source>
        <dbReference type="SAM" id="Coils"/>
    </source>
</evidence>
<evidence type="ECO:0000256" key="3">
    <source>
        <dbReference type="ARBA" id="ARBA00008887"/>
    </source>
</evidence>
<evidence type="ECO:0000256" key="8">
    <source>
        <dbReference type="ARBA" id="ARBA00022846"/>
    </source>
</evidence>
<evidence type="ECO:0000256" key="5">
    <source>
        <dbReference type="ARBA" id="ARBA00022701"/>
    </source>
</evidence>
<dbReference type="PANTHER" id="PTHR22878">
    <property type="entry name" value="DYNEIN HEAVY CHAIN 6, AXONEMAL-LIKE-RELATED"/>
    <property type="match status" value="1"/>
</dbReference>
<evidence type="ECO:0000256" key="1">
    <source>
        <dbReference type="ARBA" id="ARBA00004230"/>
    </source>
</evidence>
<feature type="domain" description="Dynein heavy chain ATP-binding dynein motor region" evidence="21">
    <location>
        <begin position="2649"/>
        <end position="2870"/>
    </location>
</feature>
<dbReference type="InterPro" id="IPR043157">
    <property type="entry name" value="Dynein_AAA1S"/>
</dbReference>
<dbReference type="InterPro" id="IPR004273">
    <property type="entry name" value="Dynein_heavy_D6_P-loop"/>
</dbReference>
<evidence type="ECO:0000259" key="22">
    <source>
        <dbReference type="Pfam" id="PF17852"/>
    </source>
</evidence>
<dbReference type="InterPro" id="IPR035706">
    <property type="entry name" value="AAA_9"/>
</dbReference>